<protein>
    <submittedName>
        <fullName evidence="1">Uncharacterized protein</fullName>
    </submittedName>
</protein>
<proteinExistence type="predicted"/>
<dbReference type="AlphaFoldDB" id="A0A0B2XH44"/>
<dbReference type="KEGG" id="maj:MAA_11119"/>
<accession>A0A0B2XH44</accession>
<dbReference type="GeneID" id="23632567"/>
<reference evidence="1 2" key="1">
    <citation type="journal article" date="2011" name="PLoS Genet.">
        <title>Genome sequencing and comparative transcriptomics of the model entomopathogenic fungi Metarhizium anisopliae and M. acridum.</title>
        <authorList>
            <person name="Gao Q."/>
            <person name="Jin K."/>
            <person name="Ying S.H."/>
            <person name="Zhang Y."/>
            <person name="Xiao G."/>
            <person name="Shang Y."/>
            <person name="Duan Z."/>
            <person name="Hu X."/>
            <person name="Xie X.Q."/>
            <person name="Zhou G."/>
            <person name="Peng G."/>
            <person name="Luo Z."/>
            <person name="Huang W."/>
            <person name="Wang B."/>
            <person name="Fang W."/>
            <person name="Wang S."/>
            <person name="Zhong Y."/>
            <person name="Ma L.J."/>
            <person name="St Leger R.J."/>
            <person name="Zhao G.P."/>
            <person name="Pei Y."/>
            <person name="Feng M.G."/>
            <person name="Xia Y."/>
            <person name="Wang C."/>
        </authorList>
    </citation>
    <scope>NUCLEOTIDE SEQUENCE [LARGE SCALE GENOMIC DNA]</scope>
    <source>
        <strain evidence="2">ARSEF 23 / ATCC MYA-3075</strain>
    </source>
</reference>
<dbReference type="EMBL" id="ADNJ02000004">
    <property type="protein sequence ID" value="KHO11304.1"/>
    <property type="molecule type" value="Genomic_DNA"/>
</dbReference>
<reference evidence="1 2" key="2">
    <citation type="journal article" date="2014" name="Proc. Natl. Acad. Sci. U.S.A.">
        <title>Trajectory and genomic determinants of fungal-pathogen speciation and host adaptation.</title>
        <authorList>
            <person name="Hu X."/>
            <person name="Xiao G."/>
            <person name="Zheng P."/>
            <person name="Shang Y."/>
            <person name="Su Y."/>
            <person name="Zhang X."/>
            <person name="Liu X."/>
            <person name="Zhan S."/>
            <person name="St Leger R.J."/>
            <person name="Wang C."/>
        </authorList>
    </citation>
    <scope>GENOME REANNOTATION</scope>
    <source>
        <strain evidence="2">ARSEF 23 / ATCC MYA-3075</strain>
    </source>
</reference>
<keyword evidence="2" id="KW-1185">Reference proteome</keyword>
<dbReference type="RefSeq" id="XP_011411387.1">
    <property type="nucleotide sequence ID" value="XM_011413085.1"/>
</dbReference>
<name>A0A0B2XH44_METRA</name>
<comment type="caution">
    <text evidence="1">The sequence shown here is derived from an EMBL/GenBank/DDBJ whole genome shotgun (WGS) entry which is preliminary data.</text>
</comment>
<dbReference type="HOGENOM" id="CLU_1635794_0_0_1"/>
<evidence type="ECO:0000313" key="1">
    <source>
        <dbReference type="EMBL" id="KHO11304.1"/>
    </source>
</evidence>
<sequence>MWGKAPRTGKAPYLAHCLGPRASPQIPWTTYMYGEADSVTSQATASAMESIVKHDHLPRISQPRIHAGQTRPPSPRLASGRAAAAIRAKAADFAVQRRPCVAVEAPSRRAVSSAYQACSRRGGSVPALLVHFSYVANAKRMIAILPMTGQTEGLALRCCCAS</sequence>
<organism evidence="1 2">
    <name type="scientific">Metarhizium robertsii (strain ARSEF 23 / ATCC MYA-3075)</name>
    <name type="common">Metarhizium anisopliae (strain ARSEF 23)</name>
    <dbReference type="NCBI Taxonomy" id="655844"/>
    <lineage>
        <taxon>Eukaryota</taxon>
        <taxon>Fungi</taxon>
        <taxon>Dikarya</taxon>
        <taxon>Ascomycota</taxon>
        <taxon>Pezizomycotina</taxon>
        <taxon>Sordariomycetes</taxon>
        <taxon>Hypocreomycetidae</taxon>
        <taxon>Hypocreales</taxon>
        <taxon>Clavicipitaceae</taxon>
        <taxon>Metarhizium</taxon>
    </lineage>
</organism>
<gene>
    <name evidence="1" type="ORF">MAA_11119</name>
</gene>
<evidence type="ECO:0000313" key="2">
    <source>
        <dbReference type="Proteomes" id="UP000002498"/>
    </source>
</evidence>
<dbReference type="Proteomes" id="UP000002498">
    <property type="component" value="Unassembled WGS sequence"/>
</dbReference>